<dbReference type="PROSITE" id="PS51257">
    <property type="entry name" value="PROKAR_LIPOPROTEIN"/>
    <property type="match status" value="1"/>
</dbReference>
<dbReference type="Pfam" id="PF07995">
    <property type="entry name" value="GSDH"/>
    <property type="match status" value="1"/>
</dbReference>
<proteinExistence type="predicted"/>
<dbReference type="AlphaFoldDB" id="A0A6B0SIL0"/>
<evidence type="ECO:0000313" key="3">
    <source>
        <dbReference type="EMBL" id="MXR21515.1"/>
    </source>
</evidence>
<dbReference type="Proteomes" id="UP000471521">
    <property type="component" value="Unassembled WGS sequence"/>
</dbReference>
<evidence type="ECO:0000313" key="4">
    <source>
        <dbReference type="Proteomes" id="UP000471521"/>
    </source>
</evidence>
<evidence type="ECO:0000259" key="2">
    <source>
        <dbReference type="Pfam" id="PF07995"/>
    </source>
</evidence>
<dbReference type="InterPro" id="IPR011042">
    <property type="entry name" value="6-blade_b-propeller_TolB-like"/>
</dbReference>
<accession>A0A6B0SIL0</accession>
<reference evidence="3 4" key="1">
    <citation type="submission" date="2019-12" db="EMBL/GenBank/DDBJ databases">
        <title>Isolation and characterization of three novel carbon monoxide-oxidizing members of Halobacteria from salione crusts and soils.</title>
        <authorList>
            <person name="Myers M.R."/>
            <person name="King G.M."/>
        </authorList>
    </citation>
    <scope>NUCLEOTIDE SEQUENCE [LARGE SCALE GENOMIC DNA]</scope>
    <source>
        <strain evidence="3 4">PCN9</strain>
    </source>
</reference>
<dbReference type="InterPro" id="IPR012938">
    <property type="entry name" value="Glc/Sorbosone_DH"/>
</dbReference>
<comment type="caution">
    <text evidence="3">The sequence shown here is derived from an EMBL/GenBank/DDBJ whole genome shotgun (WGS) entry which is preliminary data.</text>
</comment>
<organism evidence="3 4">
    <name type="scientific">Halobacterium bonnevillei</name>
    <dbReference type="NCBI Taxonomy" id="2692200"/>
    <lineage>
        <taxon>Archaea</taxon>
        <taxon>Methanobacteriati</taxon>
        <taxon>Methanobacteriota</taxon>
        <taxon>Stenosarchaea group</taxon>
        <taxon>Halobacteria</taxon>
        <taxon>Halobacteriales</taxon>
        <taxon>Halobacteriaceae</taxon>
        <taxon>Halobacterium</taxon>
    </lineage>
</organism>
<dbReference type="PANTHER" id="PTHR19328">
    <property type="entry name" value="HEDGEHOG-INTERACTING PROTEIN"/>
    <property type="match status" value="1"/>
</dbReference>
<dbReference type="InterPro" id="IPR011041">
    <property type="entry name" value="Quinoprot_gluc/sorb_DH_b-prop"/>
</dbReference>
<gene>
    <name evidence="3" type="ORF">GRX66_13195</name>
</gene>
<feature type="compositionally biased region" description="Low complexity" evidence="1">
    <location>
        <begin position="27"/>
        <end position="46"/>
    </location>
</feature>
<feature type="domain" description="Glucose/Sorbosone dehydrogenase" evidence="2">
    <location>
        <begin position="63"/>
        <end position="433"/>
    </location>
</feature>
<evidence type="ECO:0000256" key="1">
    <source>
        <dbReference type="SAM" id="MobiDB-lite"/>
    </source>
</evidence>
<sequence length="442" mass="47005">MNRREYLAAATGVAAVVAGCAGGGGDDASAAPSTDGGTASTTASSTTRDRSEEVALDTIADDLDTPVDVAFAHDADRQYVAEQRGVVRVLEDGDRRSTPLLDLSDAVVTGYEAGLLGLALHPEFADNRRLFVRYSAPAREGTPDGYSHTFVLAEFRVADDGLTARRDSERTVLTIPEPQSNHNAGSLAFGPDGYLYVGVGDGGSGDDQGRGHVEDWYDAVAGGNGQDVTENRLGSILRIDVDDRPDGDPYGVPDDNPLVGEPGLDEHYAWGFRNPWRIAFDGEDLYVGDVGQNRYEEIDEVRAGGNYGWNVREGAHCFGADDCVDRTPSSVRGGESLIDPVVEYPHSDAAVSGVSVITGNVYRGSAVPGLRGAFVFGDLRARGRLFAAEPRSDGEWPTRVLPVADGDADALQRVFSFQRHDGELYVLGSGDDGGGVHRLRAV</sequence>
<dbReference type="OrthoDB" id="6744at2157"/>
<protein>
    <submittedName>
        <fullName evidence="3">Sugar dehydrogenase</fullName>
    </submittedName>
</protein>
<dbReference type="EMBL" id="WUUU01000121">
    <property type="protein sequence ID" value="MXR21515.1"/>
    <property type="molecule type" value="Genomic_DNA"/>
</dbReference>
<dbReference type="PANTHER" id="PTHR19328:SF75">
    <property type="entry name" value="ALDOSE SUGAR DEHYDROGENASE YLII"/>
    <property type="match status" value="1"/>
</dbReference>
<name>A0A6B0SIL0_9EURY</name>
<dbReference type="RefSeq" id="WP_159526982.1">
    <property type="nucleotide sequence ID" value="NZ_WUUU01000121.1"/>
</dbReference>
<dbReference type="SUPFAM" id="SSF50952">
    <property type="entry name" value="Soluble quinoprotein glucose dehydrogenase"/>
    <property type="match status" value="1"/>
</dbReference>
<dbReference type="Gene3D" id="2.120.10.30">
    <property type="entry name" value="TolB, C-terminal domain"/>
    <property type="match status" value="1"/>
</dbReference>
<keyword evidence="4" id="KW-1185">Reference proteome</keyword>
<feature type="region of interest" description="Disordered" evidence="1">
    <location>
        <begin position="25"/>
        <end position="51"/>
    </location>
</feature>